<keyword evidence="3" id="KW-0597">Phosphoprotein</keyword>
<dbReference type="Pfam" id="PF00512">
    <property type="entry name" value="HisKA"/>
    <property type="match status" value="1"/>
</dbReference>
<dbReference type="InterPro" id="IPR005467">
    <property type="entry name" value="His_kinase_dom"/>
</dbReference>
<dbReference type="SMART" id="SM00091">
    <property type="entry name" value="PAS"/>
    <property type="match status" value="2"/>
</dbReference>
<evidence type="ECO:0000259" key="7">
    <source>
        <dbReference type="PROSITE" id="PS50112"/>
    </source>
</evidence>
<dbReference type="Proteomes" id="UP000186551">
    <property type="component" value="Unassembled WGS sequence"/>
</dbReference>
<keyword evidence="5" id="KW-0418">Kinase</keyword>
<dbReference type="Pfam" id="PF13426">
    <property type="entry name" value="PAS_9"/>
    <property type="match status" value="1"/>
</dbReference>
<organism evidence="8 9">
    <name type="scientific">Pontibacter flavimaris</name>
    <dbReference type="NCBI Taxonomy" id="1797110"/>
    <lineage>
        <taxon>Bacteria</taxon>
        <taxon>Pseudomonadati</taxon>
        <taxon>Bacteroidota</taxon>
        <taxon>Cytophagia</taxon>
        <taxon>Cytophagales</taxon>
        <taxon>Hymenobacteraceae</taxon>
        <taxon>Pontibacter</taxon>
    </lineage>
</organism>
<dbReference type="STRING" id="1797110.A3841_18645"/>
<reference evidence="8 9" key="1">
    <citation type="submission" date="2016-03" db="EMBL/GenBank/DDBJ databases">
        <title>Genome sequence of Pontibacter sp. nov., of the family cytophagaceae, isolated from marine sediment of the Yellow Sea, China.</title>
        <authorList>
            <person name="Zhang G."/>
            <person name="Zhang R."/>
        </authorList>
    </citation>
    <scope>NUCLEOTIDE SEQUENCE [LARGE SCALE GENOMIC DNA]</scope>
    <source>
        <strain evidence="8 9">S10-8</strain>
    </source>
</reference>
<dbReference type="SMART" id="SM00086">
    <property type="entry name" value="PAC"/>
    <property type="match status" value="2"/>
</dbReference>
<dbReference type="InterPro" id="IPR001610">
    <property type="entry name" value="PAC"/>
</dbReference>
<keyword evidence="9" id="KW-1185">Reference proteome</keyword>
<dbReference type="NCBIfam" id="TIGR00229">
    <property type="entry name" value="sensory_box"/>
    <property type="match status" value="2"/>
</dbReference>
<evidence type="ECO:0000256" key="5">
    <source>
        <dbReference type="ARBA" id="ARBA00022777"/>
    </source>
</evidence>
<dbReference type="EMBL" id="LVWA01000005">
    <property type="protein sequence ID" value="OKL40340.1"/>
    <property type="molecule type" value="Genomic_DNA"/>
</dbReference>
<evidence type="ECO:0000259" key="6">
    <source>
        <dbReference type="PROSITE" id="PS50109"/>
    </source>
</evidence>
<dbReference type="SMART" id="SM00388">
    <property type="entry name" value="HisKA"/>
    <property type="match status" value="1"/>
</dbReference>
<dbReference type="EC" id="2.7.13.3" evidence="2"/>
<feature type="domain" description="PAS" evidence="7">
    <location>
        <begin position="139"/>
        <end position="209"/>
    </location>
</feature>
<dbReference type="Gene3D" id="3.30.565.10">
    <property type="entry name" value="Histidine kinase-like ATPase, C-terminal domain"/>
    <property type="match status" value="1"/>
</dbReference>
<name>A0A1Q5PDM6_9BACT</name>
<dbReference type="SUPFAM" id="SSF55785">
    <property type="entry name" value="PYP-like sensor domain (PAS domain)"/>
    <property type="match status" value="2"/>
</dbReference>
<dbReference type="InterPro" id="IPR052162">
    <property type="entry name" value="Sensor_kinase/Photoreceptor"/>
</dbReference>
<dbReference type="SUPFAM" id="SSF47384">
    <property type="entry name" value="Homodimeric domain of signal transducing histidine kinase"/>
    <property type="match status" value="1"/>
</dbReference>
<dbReference type="PANTHER" id="PTHR43304">
    <property type="entry name" value="PHYTOCHROME-LIKE PROTEIN CPH1"/>
    <property type="match status" value="1"/>
</dbReference>
<dbReference type="InterPro" id="IPR004358">
    <property type="entry name" value="Sig_transdc_His_kin-like_C"/>
</dbReference>
<dbReference type="InterPro" id="IPR036097">
    <property type="entry name" value="HisK_dim/P_sf"/>
</dbReference>
<proteinExistence type="predicted"/>
<gene>
    <name evidence="8" type="ORF">A3841_18645</name>
</gene>
<dbReference type="GO" id="GO:0000155">
    <property type="term" value="F:phosphorelay sensor kinase activity"/>
    <property type="evidence" value="ECO:0007669"/>
    <property type="project" value="InterPro"/>
</dbReference>
<evidence type="ECO:0000256" key="2">
    <source>
        <dbReference type="ARBA" id="ARBA00012438"/>
    </source>
</evidence>
<dbReference type="AlphaFoldDB" id="A0A1Q5PDM6"/>
<evidence type="ECO:0000256" key="3">
    <source>
        <dbReference type="ARBA" id="ARBA00022553"/>
    </source>
</evidence>
<dbReference type="PROSITE" id="PS50112">
    <property type="entry name" value="PAS"/>
    <property type="match status" value="2"/>
</dbReference>
<dbReference type="Pfam" id="PF02518">
    <property type="entry name" value="HATPase_c"/>
    <property type="match status" value="1"/>
</dbReference>
<evidence type="ECO:0000256" key="4">
    <source>
        <dbReference type="ARBA" id="ARBA00022679"/>
    </source>
</evidence>
<dbReference type="InterPro" id="IPR013655">
    <property type="entry name" value="PAS_fold_3"/>
</dbReference>
<dbReference type="InterPro" id="IPR036890">
    <property type="entry name" value="HATPase_C_sf"/>
</dbReference>
<evidence type="ECO:0000313" key="8">
    <source>
        <dbReference type="EMBL" id="OKL40340.1"/>
    </source>
</evidence>
<keyword evidence="4" id="KW-0808">Transferase</keyword>
<dbReference type="InterPro" id="IPR003661">
    <property type="entry name" value="HisK_dim/P_dom"/>
</dbReference>
<dbReference type="SMART" id="SM00387">
    <property type="entry name" value="HATPase_c"/>
    <property type="match status" value="1"/>
</dbReference>
<comment type="catalytic activity">
    <reaction evidence="1">
        <text>ATP + protein L-histidine = ADP + protein N-phospho-L-histidine.</text>
        <dbReference type="EC" id="2.7.13.3"/>
    </reaction>
</comment>
<dbReference type="InterPro" id="IPR035965">
    <property type="entry name" value="PAS-like_dom_sf"/>
</dbReference>
<dbReference type="Pfam" id="PF08447">
    <property type="entry name" value="PAS_3"/>
    <property type="match status" value="1"/>
</dbReference>
<evidence type="ECO:0000313" key="9">
    <source>
        <dbReference type="Proteomes" id="UP000186551"/>
    </source>
</evidence>
<dbReference type="OrthoDB" id="9766459at2"/>
<dbReference type="InterPro" id="IPR003594">
    <property type="entry name" value="HATPase_dom"/>
</dbReference>
<feature type="domain" description="Histidine kinase" evidence="6">
    <location>
        <begin position="280"/>
        <end position="495"/>
    </location>
</feature>
<comment type="caution">
    <text evidence="8">The sequence shown here is derived from an EMBL/GenBank/DDBJ whole genome shotgun (WGS) entry which is preliminary data.</text>
</comment>
<dbReference type="PANTHER" id="PTHR43304:SF1">
    <property type="entry name" value="PAC DOMAIN-CONTAINING PROTEIN"/>
    <property type="match status" value="1"/>
</dbReference>
<dbReference type="CDD" id="cd00130">
    <property type="entry name" value="PAS"/>
    <property type="match status" value="2"/>
</dbReference>
<sequence>MQPPVLKEVKDNHSREFYQAIVGNSLELIAVLNVEGVYTFVGDSVTASLGYLPEELLGVNALAFMHPDDLPGVQQALEGLLSFTPTVIPTFRFRNKQGEWRWLECSGRNMLHNEHVRGILTSSRDVTEAVKLSYNHDQHQAYYKSLFFEHPDTVFTLDLSGTFQKVNGHVEQLTGYTGPDLLNLPYATLLHPDSVEVAAASMKKVWEGRACTAEIFIITKEGAKRNVSVTMMPVHFRGEMQGAQGIAKDITEAVQAQRLIEKQADDLYKHNLDLQQFTYMISHNLRAPVANALGLAQLVNKLPKDTCNYDKAVQKLQGSIQQLDGVVKDINQILSLRDASRVSAREPVYLGQVCQQVLEQFKDELELTKVQVQVDIDPSYRLMSIRAYLYSILYNLISNSLKYKADCRQLELAVAARRDARGYVLTVRDNGSGMDMHLVQHQLFQLYKRFHPNTHGKGIGLFMVKTQVQALSGKIAVESAPDQGTTFTIYLGAKHV</sequence>
<dbReference type="PROSITE" id="PS50109">
    <property type="entry name" value="HIS_KIN"/>
    <property type="match status" value="1"/>
</dbReference>
<protein>
    <recommendedName>
        <fullName evidence="2">histidine kinase</fullName>
        <ecNumber evidence="2">2.7.13.3</ecNumber>
    </recommendedName>
</protein>
<dbReference type="Gene3D" id="1.10.287.130">
    <property type="match status" value="1"/>
</dbReference>
<dbReference type="InterPro" id="IPR000014">
    <property type="entry name" value="PAS"/>
</dbReference>
<dbReference type="Gene3D" id="3.30.450.20">
    <property type="entry name" value="PAS domain"/>
    <property type="match status" value="2"/>
</dbReference>
<dbReference type="RefSeq" id="WP_073852443.1">
    <property type="nucleotide sequence ID" value="NZ_LVWA01000005.1"/>
</dbReference>
<accession>A0A1Q5PDM6</accession>
<feature type="domain" description="PAS" evidence="7">
    <location>
        <begin position="14"/>
        <end position="84"/>
    </location>
</feature>
<dbReference type="PRINTS" id="PR00344">
    <property type="entry name" value="BCTRLSENSOR"/>
</dbReference>
<evidence type="ECO:0000256" key="1">
    <source>
        <dbReference type="ARBA" id="ARBA00000085"/>
    </source>
</evidence>
<dbReference type="SUPFAM" id="SSF55874">
    <property type="entry name" value="ATPase domain of HSP90 chaperone/DNA topoisomerase II/histidine kinase"/>
    <property type="match status" value="1"/>
</dbReference>